<dbReference type="PANTHER" id="PTHR10775:SF182">
    <property type="entry name" value="TRANSPOSON, EN_SPM-LIKE, TRANSPOSASE-ASSOCIATED DOMAIN PROTEIN-RELATED"/>
    <property type="match status" value="1"/>
</dbReference>
<feature type="domain" description="Transposase-associated" evidence="1">
    <location>
        <begin position="8"/>
        <end position="76"/>
    </location>
</feature>
<proteinExistence type="predicted"/>
<evidence type="ECO:0000259" key="1">
    <source>
        <dbReference type="Pfam" id="PF13963"/>
    </source>
</evidence>
<dbReference type="InterPro" id="IPR029480">
    <property type="entry name" value="Transpos_assoc"/>
</dbReference>
<organism evidence="2 3">
    <name type="scientific">Corchorus capsularis</name>
    <name type="common">Jute</name>
    <dbReference type="NCBI Taxonomy" id="210143"/>
    <lineage>
        <taxon>Eukaryota</taxon>
        <taxon>Viridiplantae</taxon>
        <taxon>Streptophyta</taxon>
        <taxon>Embryophyta</taxon>
        <taxon>Tracheophyta</taxon>
        <taxon>Spermatophyta</taxon>
        <taxon>Magnoliopsida</taxon>
        <taxon>eudicotyledons</taxon>
        <taxon>Gunneridae</taxon>
        <taxon>Pentapetalae</taxon>
        <taxon>rosids</taxon>
        <taxon>malvids</taxon>
        <taxon>Malvales</taxon>
        <taxon>Malvaceae</taxon>
        <taxon>Grewioideae</taxon>
        <taxon>Apeibeae</taxon>
        <taxon>Corchorus</taxon>
    </lineage>
</organism>
<dbReference type="Proteomes" id="UP000188268">
    <property type="component" value="Unassembled WGS sequence"/>
</dbReference>
<name>A0A1R3IW16_COCAP</name>
<dbReference type="Pfam" id="PF03004">
    <property type="entry name" value="Transposase_24"/>
    <property type="match status" value="1"/>
</dbReference>
<evidence type="ECO:0000313" key="3">
    <source>
        <dbReference type="Proteomes" id="UP000188268"/>
    </source>
</evidence>
<sequence>MDKSRIDLRTRANDEYIDGVINFLDFAFANSARDGKILCPCVNCVNTYYKTRAEAFDHIMCDGFLKGHVNWIFHGESSIERTSTSRCNLEEEDLHHDMRNLVNDALRMDVNMEDRTEQPSDPNRGRLGANHFYSLIKEAEENLYPTCSTFTKLSFMVHLYHIKCLNGWSNKSFTMLLKLLKDVLPEGNTLPTSFYEFKKIISALGLGYEMIHACPNDCMLFWKDNKDLEFCLKCGASRWKETEISRTNQANRLKLEEPHCTGTKSFARIIDEKTKDANGIPPSRAAMYILSRTKKDGTIVNQKAAEFMSGSSTQRNEEVLGLRSHITGLEEKLEKQSHVLNVVLELLNKRFPEENVNDVINEVINPEAADANSAPITRPMQTVPQIQVFNPTQSKEMNDED</sequence>
<dbReference type="EMBL" id="AWWV01009393">
    <property type="protein sequence ID" value="OMO86777.1"/>
    <property type="molecule type" value="Genomic_DNA"/>
</dbReference>
<dbReference type="Pfam" id="PF13963">
    <property type="entry name" value="Transpos_assoc"/>
    <property type="match status" value="1"/>
</dbReference>
<gene>
    <name evidence="2" type="ORF">CCACVL1_09459</name>
</gene>
<accession>A0A1R3IW16</accession>
<keyword evidence="3" id="KW-1185">Reference proteome</keyword>
<comment type="caution">
    <text evidence="2">The sequence shown here is derived from an EMBL/GenBank/DDBJ whole genome shotgun (WGS) entry which is preliminary data.</text>
</comment>
<dbReference type="OMA" id="GYEMIHA"/>
<reference evidence="2 3" key="1">
    <citation type="submission" date="2013-09" db="EMBL/GenBank/DDBJ databases">
        <title>Corchorus capsularis genome sequencing.</title>
        <authorList>
            <person name="Alam M."/>
            <person name="Haque M.S."/>
            <person name="Islam M.S."/>
            <person name="Emdad E.M."/>
            <person name="Islam M.M."/>
            <person name="Ahmed B."/>
            <person name="Halim A."/>
            <person name="Hossen Q.M.M."/>
            <person name="Hossain M.Z."/>
            <person name="Ahmed R."/>
            <person name="Khan M.M."/>
            <person name="Islam R."/>
            <person name="Rashid M.M."/>
            <person name="Khan S.A."/>
            <person name="Rahman M.S."/>
            <person name="Alam M."/>
        </authorList>
    </citation>
    <scope>NUCLEOTIDE SEQUENCE [LARGE SCALE GENOMIC DNA]</scope>
    <source>
        <strain evidence="3">cv. CVL-1</strain>
        <tissue evidence="2">Whole seedling</tissue>
    </source>
</reference>
<evidence type="ECO:0000313" key="2">
    <source>
        <dbReference type="EMBL" id="OMO86777.1"/>
    </source>
</evidence>
<dbReference type="AlphaFoldDB" id="A0A1R3IW16"/>
<dbReference type="PANTHER" id="PTHR10775">
    <property type="entry name" value="OS08G0208400 PROTEIN"/>
    <property type="match status" value="1"/>
</dbReference>
<dbReference type="OrthoDB" id="991426at2759"/>
<dbReference type="Gramene" id="OMO86777">
    <property type="protein sequence ID" value="OMO86777"/>
    <property type="gene ID" value="CCACVL1_09459"/>
</dbReference>
<dbReference type="InterPro" id="IPR004252">
    <property type="entry name" value="Probable_transposase_24"/>
</dbReference>
<protein>
    <submittedName>
        <fullName evidence="2">Transposase, Ptta/En/Spm, plant</fullName>
    </submittedName>
</protein>